<evidence type="ECO:0000313" key="1">
    <source>
        <dbReference type="EMBL" id="KJR81849.1"/>
    </source>
</evidence>
<evidence type="ECO:0000313" key="2">
    <source>
        <dbReference type="Proteomes" id="UP000033710"/>
    </source>
</evidence>
<protein>
    <submittedName>
        <fullName evidence="1">Uncharacterized protein</fullName>
    </submittedName>
</protein>
<name>A0A0F2LYB1_SPOSC</name>
<accession>A0A0F2LYB1</accession>
<dbReference type="VEuPathDB" id="FungiDB:SPSK_00903"/>
<reference evidence="1 2" key="1">
    <citation type="journal article" date="2014" name="BMC Genomics">
        <title>Comparative genomics of the major fungal agents of human and animal Sporotrichosis: Sporothrix schenckii and Sporothrix brasiliensis.</title>
        <authorList>
            <person name="Teixeira M.M."/>
            <person name="de Almeida L.G."/>
            <person name="Kubitschek-Barreira P."/>
            <person name="Alves F.L."/>
            <person name="Kioshima E.S."/>
            <person name="Abadio A.K."/>
            <person name="Fernandes L."/>
            <person name="Derengowski L.S."/>
            <person name="Ferreira K.S."/>
            <person name="Souza R.C."/>
            <person name="Ruiz J.C."/>
            <person name="de Andrade N.C."/>
            <person name="Paes H.C."/>
            <person name="Nicola A.M."/>
            <person name="Albuquerque P."/>
            <person name="Gerber A.L."/>
            <person name="Martins V.P."/>
            <person name="Peconick L.D."/>
            <person name="Neto A.V."/>
            <person name="Chaucanez C.B."/>
            <person name="Silva P.A."/>
            <person name="Cunha O.L."/>
            <person name="de Oliveira F.F."/>
            <person name="dos Santos T.C."/>
            <person name="Barros A.L."/>
            <person name="Soares M.A."/>
            <person name="de Oliveira L.M."/>
            <person name="Marini M.M."/>
            <person name="Villalobos-Duno H."/>
            <person name="Cunha M.M."/>
            <person name="de Hoog S."/>
            <person name="da Silveira J.F."/>
            <person name="Henrissat B."/>
            <person name="Nino-Vega G.A."/>
            <person name="Cisalpino P.S."/>
            <person name="Mora-Montes H.M."/>
            <person name="Almeida S.R."/>
            <person name="Stajich J.E."/>
            <person name="Lopes-Bezerra L.M."/>
            <person name="Vasconcelos A.T."/>
            <person name="Felipe M.S."/>
        </authorList>
    </citation>
    <scope>NUCLEOTIDE SEQUENCE [LARGE SCALE GENOMIC DNA]</scope>
    <source>
        <strain evidence="1 2">1099-18</strain>
    </source>
</reference>
<gene>
    <name evidence="1" type="ORF">SPSK_00903</name>
</gene>
<dbReference type="EMBL" id="AXCR01000011">
    <property type="protein sequence ID" value="KJR81849.1"/>
    <property type="molecule type" value="Genomic_DNA"/>
</dbReference>
<proteinExistence type="predicted"/>
<dbReference type="KEGG" id="ssck:SPSK_00903"/>
<sequence length="149" mass="16099">MSDVVELDEALTYGPYLVASWPTRSSASETRNEDLPSASHQQQSLMLLADLCTHLSSHMSKPLERCVMKCHGPGREAPMADDGVFEQGCKRLGTRQDLVGPRPVTVPCEAESSVVQKTCEGALVGRKARELRGDTAVPDEAPLLHANGD</sequence>
<dbReference type="AlphaFoldDB" id="A0A0F2LYB1"/>
<dbReference type="Proteomes" id="UP000033710">
    <property type="component" value="Unassembled WGS sequence"/>
</dbReference>
<dbReference type="RefSeq" id="XP_016584525.1">
    <property type="nucleotide sequence ID" value="XM_016727846.1"/>
</dbReference>
<comment type="caution">
    <text evidence="1">The sequence shown here is derived from an EMBL/GenBank/DDBJ whole genome shotgun (WGS) entry which is preliminary data.</text>
</comment>
<dbReference type="GeneID" id="27663123"/>
<organism evidence="1 2">
    <name type="scientific">Sporothrix schenckii 1099-18</name>
    <dbReference type="NCBI Taxonomy" id="1397361"/>
    <lineage>
        <taxon>Eukaryota</taxon>
        <taxon>Fungi</taxon>
        <taxon>Dikarya</taxon>
        <taxon>Ascomycota</taxon>
        <taxon>Pezizomycotina</taxon>
        <taxon>Sordariomycetes</taxon>
        <taxon>Sordariomycetidae</taxon>
        <taxon>Ophiostomatales</taxon>
        <taxon>Ophiostomataceae</taxon>
        <taxon>Sporothrix</taxon>
    </lineage>
</organism>
<reference evidence="1 2" key="2">
    <citation type="journal article" date="2015" name="Eukaryot. Cell">
        <title>Asexual propagation of a virulent clone complex in a human and feline outbreak of sporotrichosis.</title>
        <authorList>
            <person name="Teixeira Mde M."/>
            <person name="Rodrigues A.M."/>
            <person name="Tsui C.K."/>
            <person name="de Almeida L.G."/>
            <person name="Van Diepeningen A.D."/>
            <person name="van den Ende B.G."/>
            <person name="Fernandes G.F."/>
            <person name="Kano R."/>
            <person name="Hamelin R.C."/>
            <person name="Lopes-Bezerra L.M."/>
            <person name="Vasconcelos A.T."/>
            <person name="de Hoog S."/>
            <person name="de Camargo Z.P."/>
            <person name="Felipe M.S."/>
        </authorList>
    </citation>
    <scope>NUCLEOTIDE SEQUENCE [LARGE SCALE GENOMIC DNA]</scope>
    <source>
        <strain evidence="1 2">1099-18</strain>
    </source>
</reference>